<evidence type="ECO:0000256" key="2">
    <source>
        <dbReference type="ARBA" id="ARBA00022833"/>
    </source>
</evidence>
<sequence>MHSARITGRGTSHMQGQEASCPVRVKAFATRANKKSQIHELPNSTRRLFLLTRVDPGPVVLLGDVPTNTTPPERYKKPVISVCCWHVHCEECWLHTLGAKKLCPQCNMITSPSDLRRIYM</sequence>
<dbReference type="PANTHER" id="PTHR13459">
    <property type="entry name" value="E3 UBIQUITIN-PROTEIN LIGASE RNF220 ISOFORM X1"/>
    <property type="match status" value="1"/>
</dbReference>
<comment type="caution">
    <text evidence="4">The sequence shown here is derived from an EMBL/GenBank/DDBJ whole genome shotgun (WGS) entry which is preliminary data.</text>
</comment>
<dbReference type="InterPro" id="IPR052443">
    <property type="entry name" value="E3_ubiq-ligase_RNF220-like"/>
</dbReference>
<dbReference type="SUPFAM" id="SSF57850">
    <property type="entry name" value="RING/U-box"/>
    <property type="match status" value="1"/>
</dbReference>
<protein>
    <recommendedName>
        <fullName evidence="3">RING-type domain-containing protein</fullName>
    </recommendedName>
</protein>
<dbReference type="Gene3D" id="3.30.40.10">
    <property type="entry name" value="Zinc/RING finger domain, C3HC4 (zinc finger)"/>
    <property type="match status" value="1"/>
</dbReference>
<dbReference type="InterPro" id="IPR013083">
    <property type="entry name" value="Znf_RING/FYVE/PHD"/>
</dbReference>
<gene>
    <name evidence="4" type="ORF">TPAB3V08_LOCUS338</name>
</gene>
<name>A0ABN7NJR4_TIMPD</name>
<keyword evidence="1" id="KW-0479">Metal-binding</keyword>
<evidence type="ECO:0000259" key="3">
    <source>
        <dbReference type="Pfam" id="PF13923"/>
    </source>
</evidence>
<organism evidence="4 5">
    <name type="scientific">Timema podura</name>
    <name type="common">Walking stick</name>
    <dbReference type="NCBI Taxonomy" id="61482"/>
    <lineage>
        <taxon>Eukaryota</taxon>
        <taxon>Metazoa</taxon>
        <taxon>Ecdysozoa</taxon>
        <taxon>Arthropoda</taxon>
        <taxon>Hexapoda</taxon>
        <taxon>Insecta</taxon>
        <taxon>Pterygota</taxon>
        <taxon>Neoptera</taxon>
        <taxon>Polyneoptera</taxon>
        <taxon>Phasmatodea</taxon>
        <taxon>Timematodea</taxon>
        <taxon>Timematoidea</taxon>
        <taxon>Timematidae</taxon>
        <taxon>Timema</taxon>
    </lineage>
</organism>
<dbReference type="Pfam" id="PF13923">
    <property type="entry name" value="zf-C3HC4_2"/>
    <property type="match status" value="1"/>
</dbReference>
<dbReference type="Proteomes" id="UP001153148">
    <property type="component" value="Unassembled WGS sequence"/>
</dbReference>
<keyword evidence="5" id="KW-1185">Reference proteome</keyword>
<dbReference type="InterPro" id="IPR001841">
    <property type="entry name" value="Znf_RING"/>
</dbReference>
<dbReference type="EMBL" id="CAJPIN010000261">
    <property type="protein sequence ID" value="CAG2053280.1"/>
    <property type="molecule type" value="Genomic_DNA"/>
</dbReference>
<evidence type="ECO:0000256" key="1">
    <source>
        <dbReference type="ARBA" id="ARBA00022771"/>
    </source>
</evidence>
<dbReference type="PANTHER" id="PTHR13459:SF1">
    <property type="entry name" value="E3 UBIQUITIN-PROTEIN LIGASE RNF220 ISOFORM X1"/>
    <property type="match status" value="1"/>
</dbReference>
<evidence type="ECO:0000313" key="5">
    <source>
        <dbReference type="Proteomes" id="UP001153148"/>
    </source>
</evidence>
<evidence type="ECO:0000313" key="4">
    <source>
        <dbReference type="EMBL" id="CAG2053280.1"/>
    </source>
</evidence>
<reference evidence="4" key="1">
    <citation type="submission" date="2021-03" db="EMBL/GenBank/DDBJ databases">
        <authorList>
            <person name="Tran Van P."/>
        </authorList>
    </citation>
    <scope>NUCLEOTIDE SEQUENCE</scope>
</reference>
<feature type="domain" description="RING-type" evidence="3">
    <location>
        <begin position="73"/>
        <end position="106"/>
    </location>
</feature>
<accession>A0ABN7NJR4</accession>
<keyword evidence="2" id="KW-0862">Zinc</keyword>
<proteinExistence type="predicted"/>
<keyword evidence="1" id="KW-0863">Zinc-finger</keyword>